<accession>A0A139ACD2</accession>
<keyword evidence="1" id="KW-0808">Transferase</keyword>
<gene>
    <name evidence="1" type="ORF">M427DRAFT_99626</name>
</gene>
<keyword evidence="2" id="KW-1185">Reference proteome</keyword>
<evidence type="ECO:0000313" key="1">
    <source>
        <dbReference type="EMBL" id="KXS14461.1"/>
    </source>
</evidence>
<dbReference type="GO" id="GO:0000009">
    <property type="term" value="F:alpha-1,6-mannosyltransferase activity"/>
    <property type="evidence" value="ECO:0007669"/>
    <property type="project" value="InterPro"/>
</dbReference>
<name>A0A139ACD2_GONPJ</name>
<dbReference type="STRING" id="1344416.A0A139ACD2"/>
<dbReference type="AlphaFoldDB" id="A0A139ACD2"/>
<organism evidence="1 2">
    <name type="scientific">Gonapodya prolifera (strain JEL478)</name>
    <name type="common">Monoblepharis prolifera</name>
    <dbReference type="NCBI Taxonomy" id="1344416"/>
    <lineage>
        <taxon>Eukaryota</taxon>
        <taxon>Fungi</taxon>
        <taxon>Fungi incertae sedis</taxon>
        <taxon>Chytridiomycota</taxon>
        <taxon>Chytridiomycota incertae sedis</taxon>
        <taxon>Monoblepharidomycetes</taxon>
        <taxon>Monoblepharidales</taxon>
        <taxon>Gonapodyaceae</taxon>
        <taxon>Gonapodya</taxon>
    </lineage>
</organism>
<dbReference type="Proteomes" id="UP000070544">
    <property type="component" value="Unassembled WGS sequence"/>
</dbReference>
<sequence length="135" mass="14592">MAEDVSLGGWSCTMASSPHHPIFDGIVDTVLANIGGVLWQMKAKRNIMASVIKSSVVHVAGPGPWTDTIWGYVDCFLSNILPMEAFTNLLQGISVEDAFVLPIKVFLPGVGHMGTGGRTHPKARVYHAFQGSWKN</sequence>
<protein>
    <submittedName>
        <fullName evidence="1">Glycosyltransferase family 32 protein</fullName>
    </submittedName>
</protein>
<dbReference type="PANTHER" id="PTHR31834:SF1">
    <property type="entry name" value="INITIATION-SPECIFIC ALPHA-1,6-MANNOSYLTRANSFERASE"/>
    <property type="match status" value="1"/>
</dbReference>
<evidence type="ECO:0000313" key="2">
    <source>
        <dbReference type="Proteomes" id="UP000070544"/>
    </source>
</evidence>
<proteinExistence type="predicted"/>
<dbReference type="InterPro" id="IPR039367">
    <property type="entry name" value="Och1-like"/>
</dbReference>
<reference evidence="1 2" key="1">
    <citation type="journal article" date="2015" name="Genome Biol. Evol.">
        <title>Phylogenomic analyses indicate that early fungi evolved digesting cell walls of algal ancestors of land plants.</title>
        <authorList>
            <person name="Chang Y."/>
            <person name="Wang S."/>
            <person name="Sekimoto S."/>
            <person name="Aerts A.L."/>
            <person name="Choi C."/>
            <person name="Clum A."/>
            <person name="LaButti K.M."/>
            <person name="Lindquist E.A."/>
            <person name="Yee Ngan C."/>
            <person name="Ohm R.A."/>
            <person name="Salamov A.A."/>
            <person name="Grigoriev I.V."/>
            <person name="Spatafora J.W."/>
            <person name="Berbee M.L."/>
        </authorList>
    </citation>
    <scope>NUCLEOTIDE SEQUENCE [LARGE SCALE GENOMIC DNA]</scope>
    <source>
        <strain evidence="1 2">JEL478</strain>
    </source>
</reference>
<dbReference type="EMBL" id="KQ965769">
    <property type="protein sequence ID" value="KXS14461.1"/>
    <property type="molecule type" value="Genomic_DNA"/>
</dbReference>
<dbReference type="PANTHER" id="PTHR31834">
    <property type="entry name" value="INITIATION-SPECIFIC ALPHA-1,6-MANNOSYLTRANSFERASE"/>
    <property type="match status" value="1"/>
</dbReference>
<dbReference type="GO" id="GO:0000136">
    <property type="term" value="C:mannan polymerase complex"/>
    <property type="evidence" value="ECO:0007669"/>
    <property type="project" value="TreeGrafter"/>
</dbReference>
<dbReference type="GO" id="GO:0006487">
    <property type="term" value="P:protein N-linked glycosylation"/>
    <property type="evidence" value="ECO:0007669"/>
    <property type="project" value="TreeGrafter"/>
</dbReference>